<proteinExistence type="predicted"/>
<evidence type="ECO:0000313" key="1">
    <source>
        <dbReference type="EMBL" id="RGT55172.1"/>
    </source>
</evidence>
<organism evidence="1 2">
    <name type="scientific">Solobacterium moorei</name>
    <dbReference type="NCBI Taxonomy" id="102148"/>
    <lineage>
        <taxon>Bacteria</taxon>
        <taxon>Bacillati</taxon>
        <taxon>Bacillota</taxon>
        <taxon>Erysipelotrichia</taxon>
        <taxon>Erysipelotrichales</taxon>
        <taxon>Erysipelotrichaceae</taxon>
        <taxon>Solobacterium</taxon>
    </lineage>
</organism>
<sequence length="191" mass="21986">MKKVIFYGISASAVQTYRDILGQMGINMMIIGDDCLSKRFKQVLNMQESTSDIHEKYDSSYLLMDGLSKEEIMIMSESFEGADMPFGGIMVSATSANREWTLEMIFEEAKQEARIMEQMYHLQMMIESTNGMDLNQLEPAHAAILKRALMDSYLMLMKEEYTYEQISAQARILKEALKGTEHLKKKESHHE</sequence>
<dbReference type="Proteomes" id="UP000284731">
    <property type="component" value="Unassembled WGS sequence"/>
</dbReference>
<comment type="caution">
    <text evidence="1">The sequence shown here is derived from an EMBL/GenBank/DDBJ whole genome shotgun (WGS) entry which is preliminary data.</text>
</comment>
<accession>A0A412PD92</accession>
<evidence type="ECO:0008006" key="3">
    <source>
        <dbReference type="Google" id="ProtNLM"/>
    </source>
</evidence>
<dbReference type="RefSeq" id="WP_006525909.1">
    <property type="nucleotide sequence ID" value="NZ_CABJCF010000003.1"/>
</dbReference>
<dbReference type="AlphaFoldDB" id="A0A412PD92"/>
<protein>
    <recommendedName>
        <fullName evidence="3">DUF3783 domain-containing protein</fullName>
    </recommendedName>
</protein>
<gene>
    <name evidence="1" type="ORF">DWX20_08485</name>
</gene>
<dbReference type="EMBL" id="QRWX01000003">
    <property type="protein sequence ID" value="RGT55172.1"/>
    <property type="molecule type" value="Genomic_DNA"/>
</dbReference>
<evidence type="ECO:0000313" key="2">
    <source>
        <dbReference type="Proteomes" id="UP000284731"/>
    </source>
</evidence>
<reference evidence="1 2" key="1">
    <citation type="submission" date="2018-08" db="EMBL/GenBank/DDBJ databases">
        <title>A genome reference for cultivated species of the human gut microbiota.</title>
        <authorList>
            <person name="Zou Y."/>
            <person name="Xue W."/>
            <person name="Luo G."/>
        </authorList>
    </citation>
    <scope>NUCLEOTIDE SEQUENCE [LARGE SCALE GENOMIC DNA]</scope>
    <source>
        <strain evidence="1 2">AF18-46</strain>
    </source>
</reference>
<name>A0A412PD92_9FIRM</name>